<sequence>MLTMSSKNETDLESSDNAKNFCLGPVVNSWLAYNSFLNSNTNPNALKKKHVILITQFKEELACSFDGCAKRTTYSESNSNWLLVVYLTLSPFVGAGPRKCRARKVCKTCYKRVSEEKGRNVAGNMIQVATFCKECPEKSFLCQKCFRDVHK</sequence>
<organism evidence="1">
    <name type="scientific">Homalodisca liturata</name>
    <dbReference type="NCBI Taxonomy" id="320908"/>
    <lineage>
        <taxon>Eukaryota</taxon>
        <taxon>Metazoa</taxon>
        <taxon>Ecdysozoa</taxon>
        <taxon>Arthropoda</taxon>
        <taxon>Hexapoda</taxon>
        <taxon>Insecta</taxon>
        <taxon>Pterygota</taxon>
        <taxon>Neoptera</taxon>
        <taxon>Paraneoptera</taxon>
        <taxon>Hemiptera</taxon>
        <taxon>Auchenorrhyncha</taxon>
        <taxon>Membracoidea</taxon>
        <taxon>Cicadellidae</taxon>
        <taxon>Cicadellinae</taxon>
        <taxon>Proconiini</taxon>
        <taxon>Homalodisca</taxon>
    </lineage>
</organism>
<dbReference type="AlphaFoldDB" id="A0A1B6K4P3"/>
<reference evidence="1" key="1">
    <citation type="submission" date="2015-11" db="EMBL/GenBank/DDBJ databases">
        <title>De novo transcriptome assembly of four potential Pierce s Disease insect vectors from Arizona vineyards.</title>
        <authorList>
            <person name="Tassone E.E."/>
        </authorList>
    </citation>
    <scope>NUCLEOTIDE SEQUENCE</scope>
</reference>
<gene>
    <name evidence="1" type="ORF">g.51751</name>
</gene>
<dbReference type="EMBL" id="GECU01001553">
    <property type="protein sequence ID" value="JAT06154.1"/>
    <property type="molecule type" value="Transcribed_RNA"/>
</dbReference>
<evidence type="ECO:0000313" key="1">
    <source>
        <dbReference type="EMBL" id="JAT06154.1"/>
    </source>
</evidence>
<name>A0A1B6K4P3_9HEMI</name>
<accession>A0A1B6K4P3</accession>
<proteinExistence type="predicted"/>
<protein>
    <submittedName>
        <fullName evidence="1">Uncharacterized protein</fullName>
    </submittedName>
</protein>